<gene>
    <name evidence="2" type="ORF">TDSAC_1380</name>
</gene>
<keyword evidence="1" id="KW-0472">Membrane</keyword>
<proteinExistence type="predicted"/>
<dbReference type="EMBL" id="CP020921">
    <property type="protein sequence ID" value="AWB10720.1"/>
    <property type="molecule type" value="Genomic_DNA"/>
</dbReference>
<feature type="transmembrane region" description="Helical" evidence="1">
    <location>
        <begin position="12"/>
        <end position="34"/>
    </location>
</feature>
<evidence type="ECO:0000313" key="2">
    <source>
        <dbReference type="EMBL" id="AWB10720.1"/>
    </source>
</evidence>
<dbReference type="Proteomes" id="UP000244792">
    <property type="component" value="Chromosome"/>
</dbReference>
<reference evidence="2 3" key="1">
    <citation type="submission" date="2017-04" db="EMBL/GenBank/DDBJ databases">
        <title>Genomic insights into metabolism of Thermodesulfobium acidiphilum.</title>
        <authorList>
            <person name="Toshchakov S.V."/>
            <person name="Frolov E.N."/>
            <person name="Kublanov I.V."/>
            <person name="Samarov N.I."/>
            <person name="Novikov A."/>
            <person name="Lebedinsky A.V."/>
            <person name="Bonch-Osmolovskaya E.A."/>
            <person name="Chernyh N.A."/>
        </authorList>
    </citation>
    <scope>NUCLEOTIDE SEQUENCE [LARGE SCALE GENOMIC DNA]</scope>
    <source>
        <strain evidence="2 3">3127-1</strain>
    </source>
</reference>
<evidence type="ECO:0008006" key="4">
    <source>
        <dbReference type="Google" id="ProtNLM"/>
    </source>
</evidence>
<dbReference type="RefSeq" id="WP_108309503.1">
    <property type="nucleotide sequence ID" value="NZ_CP020921.1"/>
</dbReference>
<dbReference type="AlphaFoldDB" id="A0A2R4W1X5"/>
<dbReference type="OrthoDB" id="9818365at2"/>
<dbReference type="KEGG" id="taci:TDSAC_1380"/>
<accession>A0A2R4W1X5</accession>
<sequence>MFSKKILDKSGFALPIAIGALIFFVIVIGVWAVLNLSLFKTSSAQTGSVQALAACEEGISYATAKNLPYGSSQYTSQEGLNVNIVVKQPATISGYITKIITASVDTPQKRSVTVYLGNVIPGAVIANGDINMNSNSAITTNNPNIPGALLSGALSKDSNSSVIGPPQHLSDFTPYKNAIHQVVSSMTPSIPAKPTDYTMLSNPTCGQTLTGNYILTDGSLNNNCNLTINGNLVINSSNFLINTNSSLTVNGNMWSNTVKLNSNANLTVNKSLYANGSVTDNSNSQINIGGNIILTGSNSNLILNSNSDTISGNIITIGNYTSVIFDSNSTVGGNIIIYDGNLTFNSNVQGLTNSLIYVGDSSGSSSSGNLTINSNNTINGLVYASGSAQIGETTVQMNSNSNINGALLVESGNLQVNAGSEIVYNPANFSNITNLLSSYLSSPIITGSWHEPLI</sequence>
<keyword evidence="1" id="KW-0812">Transmembrane</keyword>
<protein>
    <recommendedName>
        <fullName evidence="4">PilX N-terminal</fullName>
    </recommendedName>
</protein>
<keyword evidence="1" id="KW-1133">Transmembrane helix</keyword>
<evidence type="ECO:0000313" key="3">
    <source>
        <dbReference type="Proteomes" id="UP000244792"/>
    </source>
</evidence>
<name>A0A2R4W1X5_THEAF</name>
<evidence type="ECO:0000256" key="1">
    <source>
        <dbReference type="SAM" id="Phobius"/>
    </source>
</evidence>
<organism evidence="2 3">
    <name type="scientific">Thermodesulfobium acidiphilum</name>
    <dbReference type="NCBI Taxonomy" id="1794699"/>
    <lineage>
        <taxon>Bacteria</taxon>
        <taxon>Pseudomonadati</taxon>
        <taxon>Thermodesulfobiota</taxon>
        <taxon>Thermodesulfobiia</taxon>
        <taxon>Thermodesulfobiales</taxon>
        <taxon>Thermodesulfobiaceae</taxon>
        <taxon>Thermodesulfobium</taxon>
    </lineage>
</organism>
<keyword evidence="3" id="KW-1185">Reference proteome</keyword>